<feature type="transmembrane region" description="Helical" evidence="7">
    <location>
        <begin position="319"/>
        <end position="336"/>
    </location>
</feature>
<dbReference type="OrthoDB" id="9790209at2"/>
<protein>
    <recommendedName>
        <fullName evidence="7">TRAP transporter large permease protein</fullName>
    </recommendedName>
</protein>
<dbReference type="GO" id="GO:0022857">
    <property type="term" value="F:transmembrane transporter activity"/>
    <property type="evidence" value="ECO:0007669"/>
    <property type="project" value="UniProtKB-UniRule"/>
</dbReference>
<feature type="transmembrane region" description="Helical" evidence="7">
    <location>
        <begin position="374"/>
        <end position="392"/>
    </location>
</feature>
<evidence type="ECO:0000313" key="10">
    <source>
        <dbReference type="Proteomes" id="UP000287447"/>
    </source>
</evidence>
<evidence type="ECO:0000256" key="7">
    <source>
        <dbReference type="RuleBase" id="RU369079"/>
    </source>
</evidence>
<comment type="similarity">
    <text evidence="7">Belongs to the TRAP transporter large permease family.</text>
</comment>
<dbReference type="PANTHER" id="PTHR33362">
    <property type="entry name" value="SIALIC ACID TRAP TRANSPORTER PERMEASE PROTEIN SIAT-RELATED"/>
    <property type="match status" value="1"/>
</dbReference>
<comment type="subunit">
    <text evidence="7">The complex comprises the extracytoplasmic solute receptor protein and the two transmembrane proteins.</text>
</comment>
<evidence type="ECO:0000313" key="9">
    <source>
        <dbReference type="EMBL" id="RVU35172.1"/>
    </source>
</evidence>
<organism evidence="9 10">
    <name type="scientific">Hwanghaeella grinnelliae</name>
    <dbReference type="NCBI Taxonomy" id="2500179"/>
    <lineage>
        <taxon>Bacteria</taxon>
        <taxon>Pseudomonadati</taxon>
        <taxon>Pseudomonadota</taxon>
        <taxon>Alphaproteobacteria</taxon>
        <taxon>Rhodospirillales</taxon>
        <taxon>Rhodospirillaceae</taxon>
        <taxon>Hwanghaeella</taxon>
    </lineage>
</organism>
<keyword evidence="3 7" id="KW-0997">Cell inner membrane</keyword>
<feature type="transmembrane region" description="Helical" evidence="7">
    <location>
        <begin position="173"/>
        <end position="199"/>
    </location>
</feature>
<keyword evidence="4 7" id="KW-0812">Transmembrane</keyword>
<feature type="transmembrane region" description="Helical" evidence="7">
    <location>
        <begin position="343"/>
        <end position="368"/>
    </location>
</feature>
<comment type="function">
    <text evidence="7">Part of the tripartite ATP-independent periplasmic (TRAP) transport system.</text>
</comment>
<reference evidence="10" key="1">
    <citation type="submission" date="2019-01" db="EMBL/GenBank/DDBJ databases">
        <title>Gri0909 isolated from a small marine red alga.</title>
        <authorList>
            <person name="Kim J."/>
            <person name="Jeong S.E."/>
            <person name="Jeon C.O."/>
        </authorList>
    </citation>
    <scope>NUCLEOTIDE SEQUENCE [LARGE SCALE GENOMIC DNA]</scope>
    <source>
        <strain evidence="10">Gri0909</strain>
    </source>
</reference>
<dbReference type="RefSeq" id="WP_127767493.1">
    <property type="nucleotide sequence ID" value="NZ_SADE01000003.1"/>
</dbReference>
<accession>A0A3S3UMS7</accession>
<dbReference type="GO" id="GO:0005886">
    <property type="term" value="C:plasma membrane"/>
    <property type="evidence" value="ECO:0007669"/>
    <property type="project" value="UniProtKB-SubCell"/>
</dbReference>
<dbReference type="Proteomes" id="UP000287447">
    <property type="component" value="Unassembled WGS sequence"/>
</dbReference>
<feature type="transmembrane region" description="Helical" evidence="7">
    <location>
        <begin position="248"/>
        <end position="266"/>
    </location>
</feature>
<feature type="transmembrane region" description="Helical" evidence="7">
    <location>
        <begin position="220"/>
        <end position="242"/>
    </location>
</feature>
<dbReference type="NCBIfam" id="TIGR00786">
    <property type="entry name" value="dctM"/>
    <property type="match status" value="1"/>
</dbReference>
<dbReference type="PIRSF" id="PIRSF006066">
    <property type="entry name" value="HI0050"/>
    <property type="match status" value="1"/>
</dbReference>
<keyword evidence="5 7" id="KW-1133">Transmembrane helix</keyword>
<gene>
    <name evidence="9" type="ORF">EOI86_20350</name>
</gene>
<feature type="domain" description="TRAP C4-dicarboxylate transport system permease DctM subunit" evidence="8">
    <location>
        <begin position="13"/>
        <end position="424"/>
    </location>
</feature>
<dbReference type="InterPro" id="IPR010656">
    <property type="entry name" value="DctM"/>
</dbReference>
<comment type="subcellular location">
    <subcellularLocation>
        <location evidence="1 7">Cell inner membrane</location>
        <topology evidence="1 7">Multi-pass membrane protein</topology>
    </subcellularLocation>
</comment>
<evidence type="ECO:0000256" key="4">
    <source>
        <dbReference type="ARBA" id="ARBA00022692"/>
    </source>
</evidence>
<dbReference type="EMBL" id="SADE01000003">
    <property type="protein sequence ID" value="RVU35172.1"/>
    <property type="molecule type" value="Genomic_DNA"/>
</dbReference>
<evidence type="ECO:0000256" key="2">
    <source>
        <dbReference type="ARBA" id="ARBA00022475"/>
    </source>
</evidence>
<sequence>MSDPVIGLLGFLATLGLIAFGVPVAIAMGVVGAVGFGILNGWDAVGFIMGGAPFEATFPYTLSVVPLFLMMGVFAAHAGLSGSLYQGVNAFVGHMRGGLAMASIGACAGFGAICGSSLATAATMCRVALPEMRRHGYDDSLAAASIAAGGTLGVLIPPSILLVIYALLTEQSIGALFAAALIPGVVGTLLYMAAVWFQVRRNPTLGPAGKRHSWGERFTTLRAIWPVILLFVVVIGGIYLGFFSPTEAAAVGAFGALVLAWGRGALTRGVLRQCFQETAEITGMIFLILIGSAVFNYFIETAGLPQLLVGQVEALGLPPLAVMLLIMVFYIVLGCFMDALSMILLTVPFVVPMVATLGFDLVWFGVIIVTVAELGLITPPVGMNLFVIQGVASDLRIQTIVKGVVPFLAADIVRLAILIAFPAIVLWLPRLVGF</sequence>
<feature type="transmembrane region" description="Helical" evidence="7">
    <location>
        <begin position="6"/>
        <end position="39"/>
    </location>
</feature>
<keyword evidence="6 7" id="KW-0472">Membrane</keyword>
<name>A0A3S3UMS7_9PROT</name>
<evidence type="ECO:0000256" key="5">
    <source>
        <dbReference type="ARBA" id="ARBA00022989"/>
    </source>
</evidence>
<dbReference type="Pfam" id="PF06808">
    <property type="entry name" value="DctM"/>
    <property type="match status" value="1"/>
</dbReference>
<feature type="transmembrane region" description="Helical" evidence="7">
    <location>
        <begin position="404"/>
        <end position="428"/>
    </location>
</feature>
<keyword evidence="10" id="KW-1185">Reference proteome</keyword>
<feature type="transmembrane region" description="Helical" evidence="7">
    <location>
        <begin position="60"/>
        <end position="80"/>
    </location>
</feature>
<feature type="transmembrane region" description="Helical" evidence="7">
    <location>
        <begin position="100"/>
        <end position="129"/>
    </location>
</feature>
<evidence type="ECO:0000256" key="1">
    <source>
        <dbReference type="ARBA" id="ARBA00004429"/>
    </source>
</evidence>
<evidence type="ECO:0000256" key="3">
    <source>
        <dbReference type="ARBA" id="ARBA00022519"/>
    </source>
</evidence>
<feature type="transmembrane region" description="Helical" evidence="7">
    <location>
        <begin position="141"/>
        <end position="167"/>
    </location>
</feature>
<evidence type="ECO:0000259" key="8">
    <source>
        <dbReference type="Pfam" id="PF06808"/>
    </source>
</evidence>
<keyword evidence="2" id="KW-1003">Cell membrane</keyword>
<keyword evidence="7" id="KW-0813">Transport</keyword>
<dbReference type="InterPro" id="IPR004681">
    <property type="entry name" value="TRAP_DctM"/>
</dbReference>
<proteinExistence type="inferred from homology"/>
<feature type="transmembrane region" description="Helical" evidence="7">
    <location>
        <begin position="278"/>
        <end position="299"/>
    </location>
</feature>
<evidence type="ECO:0000256" key="6">
    <source>
        <dbReference type="ARBA" id="ARBA00023136"/>
    </source>
</evidence>
<comment type="caution">
    <text evidence="9">The sequence shown here is derived from an EMBL/GenBank/DDBJ whole genome shotgun (WGS) entry which is preliminary data.</text>
</comment>
<dbReference type="PANTHER" id="PTHR33362:SF5">
    <property type="entry name" value="C4-DICARBOXYLATE TRAP TRANSPORTER LARGE PERMEASE PROTEIN DCTM"/>
    <property type="match status" value="1"/>
</dbReference>
<dbReference type="AlphaFoldDB" id="A0A3S3UMS7"/>